<name>A0ABV6Y3H4_9HYPH</name>
<protein>
    <submittedName>
        <fullName evidence="1">Uncharacterized protein</fullName>
    </submittedName>
</protein>
<keyword evidence="2" id="KW-1185">Reference proteome</keyword>
<evidence type="ECO:0000313" key="2">
    <source>
        <dbReference type="Proteomes" id="UP001593940"/>
    </source>
</evidence>
<organism evidence="1 2">
    <name type="scientific">Microvirga arabica</name>
    <dbReference type="NCBI Taxonomy" id="1128671"/>
    <lineage>
        <taxon>Bacteria</taxon>
        <taxon>Pseudomonadati</taxon>
        <taxon>Pseudomonadota</taxon>
        <taxon>Alphaproteobacteria</taxon>
        <taxon>Hyphomicrobiales</taxon>
        <taxon>Methylobacteriaceae</taxon>
        <taxon>Microvirga</taxon>
    </lineage>
</organism>
<dbReference type="EMBL" id="JBHOMY010000010">
    <property type="protein sequence ID" value="MFC1455735.1"/>
    <property type="molecule type" value="Genomic_DNA"/>
</dbReference>
<sequence>MTRQSSETISYEQAEFMVLLSELVKIVAEVEGLDEVSVGIYARSAREAGHIKQGGRGRAAAKMDVRDAANLLIAVNACTLAKDVAEAVPVYRSMQIEDETYTGKDRALLTKVGVFRSGATFGTDLEQILSFCGDPERRKLLDEPGGVIVEFLRPRPKAQIALLLRNDDGAAIDIRGFYWPVDRKSPARVGDRADHALISSRTLTAVAEALQA</sequence>
<reference evidence="1 2" key="1">
    <citation type="submission" date="2024-09" db="EMBL/GenBank/DDBJ databases">
        <title>Nodulacao em especies de Leguminosae Basais da Amazonia e Caracterizacao dos Rizobios e Bacterias Associadas aos Nodulos.</title>
        <authorList>
            <person name="Jambeiro I.C.A."/>
            <person name="Lopes I.S."/>
            <person name="Aguiar E.R.G.R."/>
            <person name="Santos A.F.J."/>
            <person name="Dos Santos J.M.F."/>
            <person name="Gross E."/>
        </authorList>
    </citation>
    <scope>NUCLEOTIDE SEQUENCE [LARGE SCALE GENOMIC DNA]</scope>
    <source>
        <strain evidence="1 2">BRUESC1165</strain>
    </source>
</reference>
<dbReference type="RefSeq" id="WP_377028820.1">
    <property type="nucleotide sequence ID" value="NZ_JBHOMY010000010.1"/>
</dbReference>
<gene>
    <name evidence="1" type="ORF">ACETIH_03170</name>
</gene>
<dbReference type="Proteomes" id="UP001593940">
    <property type="component" value="Unassembled WGS sequence"/>
</dbReference>
<evidence type="ECO:0000313" key="1">
    <source>
        <dbReference type="EMBL" id="MFC1455735.1"/>
    </source>
</evidence>
<comment type="caution">
    <text evidence="1">The sequence shown here is derived from an EMBL/GenBank/DDBJ whole genome shotgun (WGS) entry which is preliminary data.</text>
</comment>
<proteinExistence type="predicted"/>
<accession>A0ABV6Y3H4</accession>